<dbReference type="GO" id="GO:0048511">
    <property type="term" value="P:rhythmic process"/>
    <property type="evidence" value="ECO:0007669"/>
    <property type="project" value="InterPro"/>
</dbReference>
<dbReference type="Proteomes" id="UP000501812">
    <property type="component" value="Chromosome"/>
</dbReference>
<dbReference type="AlphaFoldDB" id="A0A858RQ96"/>
<feature type="domain" description="KaiB" evidence="1">
    <location>
        <begin position="8"/>
        <end position="89"/>
    </location>
</feature>
<protein>
    <submittedName>
        <fullName evidence="2">Circadian clock protein KaiB</fullName>
    </submittedName>
</protein>
<dbReference type="PANTHER" id="PTHR41709">
    <property type="entry name" value="KAIB-LIKE PROTEIN 1"/>
    <property type="match status" value="1"/>
</dbReference>
<dbReference type="PANTHER" id="PTHR41709:SF2">
    <property type="entry name" value="CIRCADIAN CLOCK PROTEIN KAIB2"/>
    <property type="match status" value="1"/>
</dbReference>
<dbReference type="Pfam" id="PF07689">
    <property type="entry name" value="KaiB"/>
    <property type="match status" value="1"/>
</dbReference>
<dbReference type="EMBL" id="CP051774">
    <property type="protein sequence ID" value="QJE99207.1"/>
    <property type="molecule type" value="Genomic_DNA"/>
</dbReference>
<dbReference type="InterPro" id="IPR036249">
    <property type="entry name" value="Thioredoxin-like_sf"/>
</dbReference>
<accession>A0A858RQ96</accession>
<evidence type="ECO:0000313" key="3">
    <source>
        <dbReference type="Proteomes" id="UP000501812"/>
    </source>
</evidence>
<dbReference type="InterPro" id="IPR011649">
    <property type="entry name" value="KaiB_domain"/>
</dbReference>
<dbReference type="InterPro" id="IPR039022">
    <property type="entry name" value="KaiB-like"/>
</dbReference>
<sequence length="103" mass="11296">MEVRYVLRLYIAGPTGQSNRAIVNTRKICEEHLKNRYDLEVVDICKHPAAARNEQIIAAPTLVRKMPLPVRRFVGDMSNTPKMLAGLGLVSPGSPAGGPQDTD</sequence>
<keyword evidence="3" id="KW-1185">Reference proteome</keyword>
<dbReference type="SUPFAM" id="SSF52833">
    <property type="entry name" value="Thioredoxin-like"/>
    <property type="match status" value="1"/>
</dbReference>
<dbReference type="Gene3D" id="3.40.30.10">
    <property type="entry name" value="Glutaredoxin"/>
    <property type="match status" value="1"/>
</dbReference>
<dbReference type="CDD" id="cd02978">
    <property type="entry name" value="KaiB_like"/>
    <property type="match status" value="1"/>
</dbReference>
<name>A0A858RQ96_9BACT</name>
<gene>
    <name evidence="2" type="ORF">HHL09_06630</name>
</gene>
<dbReference type="KEGG" id="luo:HHL09_06630"/>
<evidence type="ECO:0000259" key="1">
    <source>
        <dbReference type="SMART" id="SM01248"/>
    </source>
</evidence>
<proteinExistence type="predicted"/>
<reference evidence="2 3" key="1">
    <citation type="submission" date="2020-04" db="EMBL/GenBank/DDBJ databases">
        <title>Luteolibacter sp. G-1-1-1 isolated from soil.</title>
        <authorList>
            <person name="Dahal R.H."/>
        </authorList>
    </citation>
    <scope>NUCLEOTIDE SEQUENCE [LARGE SCALE GENOMIC DNA]</scope>
    <source>
        <strain evidence="2 3">G-1-1-1</strain>
    </source>
</reference>
<evidence type="ECO:0000313" key="2">
    <source>
        <dbReference type="EMBL" id="QJE99207.1"/>
    </source>
</evidence>
<dbReference type="SMART" id="SM01248">
    <property type="entry name" value="KaiB"/>
    <property type="match status" value="1"/>
</dbReference>
<organism evidence="2 3">
    <name type="scientific">Luteolibacter luteus</name>
    <dbReference type="NCBI Taxonomy" id="2728835"/>
    <lineage>
        <taxon>Bacteria</taxon>
        <taxon>Pseudomonadati</taxon>
        <taxon>Verrucomicrobiota</taxon>
        <taxon>Verrucomicrobiia</taxon>
        <taxon>Verrucomicrobiales</taxon>
        <taxon>Verrucomicrobiaceae</taxon>
        <taxon>Luteolibacter</taxon>
    </lineage>
</organism>